<dbReference type="SUPFAM" id="SSF47459">
    <property type="entry name" value="HLH, helix-loop-helix DNA-binding domain"/>
    <property type="match status" value="1"/>
</dbReference>
<feature type="domain" description="Iron-related transcription factor 3 bHLH" evidence="6">
    <location>
        <begin position="8"/>
        <end position="36"/>
    </location>
</feature>
<evidence type="ECO:0000256" key="1">
    <source>
        <dbReference type="ARBA" id="ARBA00004123"/>
    </source>
</evidence>
<dbReference type="GO" id="GO:0046983">
    <property type="term" value="F:protein dimerization activity"/>
    <property type="evidence" value="ECO:0007669"/>
    <property type="project" value="InterPro"/>
</dbReference>
<dbReference type="EMBL" id="VEPZ02001049">
    <property type="protein sequence ID" value="KAE8697738.1"/>
    <property type="molecule type" value="Genomic_DNA"/>
</dbReference>
<dbReference type="InterPro" id="IPR057075">
    <property type="entry name" value="bHLH_IRO3"/>
</dbReference>
<comment type="caution">
    <text evidence="7">The sequence shown here is derived from an EMBL/GenBank/DDBJ whole genome shotgun (WGS) entry which is preliminary data.</text>
</comment>
<name>A0A6A3A0Q1_HIBSY</name>
<evidence type="ECO:0000256" key="4">
    <source>
        <dbReference type="ARBA" id="ARBA00023163"/>
    </source>
</evidence>
<sequence length="44" mass="5212">MEIKDPVVARKVQKADREKLRRDKLNEQFFELGNTLGKLSLYSF</sequence>
<evidence type="ECO:0000256" key="2">
    <source>
        <dbReference type="ARBA" id="ARBA00023015"/>
    </source>
</evidence>
<evidence type="ECO:0000256" key="5">
    <source>
        <dbReference type="ARBA" id="ARBA00023242"/>
    </source>
</evidence>
<evidence type="ECO:0000313" key="7">
    <source>
        <dbReference type="EMBL" id="KAE8697738.1"/>
    </source>
</evidence>
<dbReference type="Proteomes" id="UP000436088">
    <property type="component" value="Unassembled WGS sequence"/>
</dbReference>
<dbReference type="PANTHER" id="PTHR47001:SF1">
    <property type="entry name" value="TRANSCRIPTION FACTOR BHLH11"/>
    <property type="match status" value="1"/>
</dbReference>
<keyword evidence="5" id="KW-0539">Nucleus</keyword>
<dbReference type="GO" id="GO:0005634">
    <property type="term" value="C:nucleus"/>
    <property type="evidence" value="ECO:0007669"/>
    <property type="project" value="UniProtKB-SubCell"/>
</dbReference>
<accession>A0A6A3A0Q1</accession>
<dbReference type="PANTHER" id="PTHR47001">
    <property type="entry name" value="TRANSCRIPTION FACTOR BHLH121"/>
    <property type="match status" value="1"/>
</dbReference>
<organism evidence="7 8">
    <name type="scientific">Hibiscus syriacus</name>
    <name type="common">Rose of Sharon</name>
    <dbReference type="NCBI Taxonomy" id="106335"/>
    <lineage>
        <taxon>Eukaryota</taxon>
        <taxon>Viridiplantae</taxon>
        <taxon>Streptophyta</taxon>
        <taxon>Embryophyta</taxon>
        <taxon>Tracheophyta</taxon>
        <taxon>Spermatophyta</taxon>
        <taxon>Magnoliopsida</taxon>
        <taxon>eudicotyledons</taxon>
        <taxon>Gunneridae</taxon>
        <taxon>Pentapetalae</taxon>
        <taxon>rosids</taxon>
        <taxon>malvids</taxon>
        <taxon>Malvales</taxon>
        <taxon>Malvaceae</taxon>
        <taxon>Malvoideae</taxon>
        <taxon>Hibiscus</taxon>
    </lineage>
</organism>
<keyword evidence="3" id="KW-0238">DNA-binding</keyword>
<dbReference type="Pfam" id="PF23177">
    <property type="entry name" value="bHLH_IRO3"/>
    <property type="match status" value="1"/>
</dbReference>
<protein>
    <recommendedName>
        <fullName evidence="6">Iron-related transcription factor 3 bHLH domain-containing protein</fullName>
    </recommendedName>
</protein>
<keyword evidence="8" id="KW-1185">Reference proteome</keyword>
<dbReference type="GO" id="GO:0003700">
    <property type="term" value="F:DNA-binding transcription factor activity"/>
    <property type="evidence" value="ECO:0007669"/>
    <property type="project" value="InterPro"/>
</dbReference>
<evidence type="ECO:0000313" key="8">
    <source>
        <dbReference type="Proteomes" id="UP000436088"/>
    </source>
</evidence>
<dbReference type="GO" id="GO:0003677">
    <property type="term" value="F:DNA binding"/>
    <property type="evidence" value="ECO:0007669"/>
    <property type="project" value="UniProtKB-KW"/>
</dbReference>
<keyword evidence="2" id="KW-0805">Transcription regulation</keyword>
<dbReference type="GO" id="GO:0006879">
    <property type="term" value="P:intracellular iron ion homeostasis"/>
    <property type="evidence" value="ECO:0007669"/>
    <property type="project" value="InterPro"/>
</dbReference>
<proteinExistence type="predicted"/>
<dbReference type="AlphaFoldDB" id="A0A6A3A0Q1"/>
<keyword evidence="4" id="KW-0804">Transcription</keyword>
<comment type="subcellular location">
    <subcellularLocation>
        <location evidence="1">Nucleus</location>
    </subcellularLocation>
</comment>
<dbReference type="InterPro" id="IPR044579">
    <property type="entry name" value="bHLH11/121"/>
</dbReference>
<dbReference type="InterPro" id="IPR036638">
    <property type="entry name" value="HLH_DNA-bd_sf"/>
</dbReference>
<evidence type="ECO:0000256" key="3">
    <source>
        <dbReference type="ARBA" id="ARBA00023125"/>
    </source>
</evidence>
<reference evidence="7" key="1">
    <citation type="submission" date="2019-09" db="EMBL/GenBank/DDBJ databases">
        <title>Draft genome information of white flower Hibiscus syriacus.</title>
        <authorList>
            <person name="Kim Y.-M."/>
        </authorList>
    </citation>
    <scope>NUCLEOTIDE SEQUENCE [LARGE SCALE GENOMIC DNA]</scope>
    <source>
        <strain evidence="7">YM2019G1</strain>
    </source>
</reference>
<evidence type="ECO:0000259" key="6">
    <source>
        <dbReference type="Pfam" id="PF23177"/>
    </source>
</evidence>
<gene>
    <name evidence="7" type="ORF">F3Y22_tig00110610pilonHSYRG00198</name>
</gene>